<gene>
    <name evidence="4" type="ORF">GRH90_13180</name>
</gene>
<dbReference type="RefSeq" id="WP_162366411.1">
    <property type="nucleotide sequence ID" value="NZ_WUBS01000008.1"/>
</dbReference>
<dbReference type="AlphaFoldDB" id="A0A845SMA1"/>
<organism evidence="4 5">
    <name type="scientific">Acerihabitans arboris</name>
    <dbReference type="NCBI Taxonomy" id="2691583"/>
    <lineage>
        <taxon>Bacteria</taxon>
        <taxon>Pseudomonadati</taxon>
        <taxon>Pseudomonadota</taxon>
        <taxon>Gammaproteobacteria</taxon>
        <taxon>Enterobacterales</taxon>
        <taxon>Pectobacteriaceae</taxon>
        <taxon>Acerihabitans</taxon>
    </lineage>
</organism>
<dbReference type="GO" id="GO:0046872">
    <property type="term" value="F:metal ion binding"/>
    <property type="evidence" value="ECO:0007669"/>
    <property type="project" value="InterPro"/>
</dbReference>
<reference evidence="4 5" key="2">
    <citation type="submission" date="2020-02" db="EMBL/GenBank/DDBJ databases">
        <title>The new genus of Enterobacteriales.</title>
        <authorList>
            <person name="Kim I.S."/>
        </authorList>
    </citation>
    <scope>NUCLEOTIDE SEQUENCE [LARGE SCALE GENOMIC DNA]</scope>
    <source>
        <strain evidence="4 5">SAP-6</strain>
    </source>
</reference>
<protein>
    <submittedName>
        <fullName evidence="4">Iron-containing alcohol dehydrogenase</fullName>
    </submittedName>
</protein>
<dbReference type="PANTHER" id="PTHR11496:SF104">
    <property type="entry name" value="3-DEOXY-ALPHA-D-MANNO-OCTULOSONATE 8-OXIDASE"/>
    <property type="match status" value="1"/>
</dbReference>
<keyword evidence="1" id="KW-0560">Oxidoreductase</keyword>
<dbReference type="Pfam" id="PF00465">
    <property type="entry name" value="Fe-ADH"/>
    <property type="match status" value="1"/>
</dbReference>
<dbReference type="Gene3D" id="3.40.50.1970">
    <property type="match status" value="1"/>
</dbReference>
<evidence type="ECO:0000259" key="3">
    <source>
        <dbReference type="Pfam" id="PF25137"/>
    </source>
</evidence>
<dbReference type="PANTHER" id="PTHR11496">
    <property type="entry name" value="ALCOHOL DEHYDROGENASE"/>
    <property type="match status" value="1"/>
</dbReference>
<evidence type="ECO:0000259" key="2">
    <source>
        <dbReference type="Pfam" id="PF00465"/>
    </source>
</evidence>
<feature type="domain" description="Alcohol dehydrogenase iron-type/glycerol dehydrogenase GldA" evidence="2">
    <location>
        <begin position="22"/>
        <end position="162"/>
    </location>
</feature>
<evidence type="ECO:0000313" key="5">
    <source>
        <dbReference type="Proteomes" id="UP000461443"/>
    </source>
</evidence>
<accession>A0A845SMA1</accession>
<dbReference type="InterPro" id="IPR001670">
    <property type="entry name" value="ADH_Fe/GldA"/>
</dbReference>
<comment type="caution">
    <text evidence="4">The sequence shown here is derived from an EMBL/GenBank/DDBJ whole genome shotgun (WGS) entry which is preliminary data.</text>
</comment>
<dbReference type="EMBL" id="WUBS01000008">
    <property type="protein sequence ID" value="NDL63698.1"/>
    <property type="molecule type" value="Genomic_DNA"/>
</dbReference>
<dbReference type="SUPFAM" id="SSF56796">
    <property type="entry name" value="Dehydroquinate synthase-like"/>
    <property type="match status" value="1"/>
</dbReference>
<feature type="domain" description="Fe-containing alcohol dehydrogenase-like C-terminal" evidence="3">
    <location>
        <begin position="178"/>
        <end position="288"/>
    </location>
</feature>
<dbReference type="GO" id="GO:0004022">
    <property type="term" value="F:alcohol dehydrogenase (NAD+) activity"/>
    <property type="evidence" value="ECO:0007669"/>
    <property type="project" value="TreeGrafter"/>
</dbReference>
<sequence>MNLNITTNVLMDIGILQSYFFKNELKNTLILIDVNVVNNAIIKETLRLFKQKSVLLVDREPTVADVNAAVKQYPQTENIIAVGGGSSMDLGKAIAVTMTNGGDAGKLRGRNTVTRPGLPIIVAPTIPGTAAEFSASVVLNGDGYKLGIHSPYLRPEVALVDPHFFASLKADIGIPVLLDGYIHSIECLQGIIGTETSRASCRNVVAIFNEIVKSGYHPEDIKWCQLAYYANYISAFSLLGGSLGAVHALSYGVSNAMGICHSKANLAALEQLMEFYGKYTQTAFTFCSQHEVDYTLNITGAVDRQRILTVMNATRDCSSALWTNTLGDDYSNAMSDKFIKRIIDGIR</sequence>
<dbReference type="Pfam" id="PF25137">
    <property type="entry name" value="ADH_Fe_C"/>
    <property type="match status" value="1"/>
</dbReference>
<name>A0A845SMA1_9GAMM</name>
<reference evidence="4 5" key="1">
    <citation type="submission" date="2019-12" db="EMBL/GenBank/DDBJ databases">
        <authorList>
            <person name="Lee S.D."/>
        </authorList>
    </citation>
    <scope>NUCLEOTIDE SEQUENCE [LARGE SCALE GENOMIC DNA]</scope>
    <source>
        <strain evidence="4 5">SAP-6</strain>
    </source>
</reference>
<dbReference type="Gene3D" id="1.20.1090.10">
    <property type="entry name" value="Dehydroquinate synthase-like - alpha domain"/>
    <property type="match status" value="1"/>
</dbReference>
<dbReference type="InterPro" id="IPR056798">
    <property type="entry name" value="ADH_Fe_C"/>
</dbReference>
<dbReference type="InterPro" id="IPR039697">
    <property type="entry name" value="Alcohol_dehydrogenase_Fe"/>
</dbReference>
<dbReference type="Proteomes" id="UP000461443">
    <property type="component" value="Unassembled WGS sequence"/>
</dbReference>
<evidence type="ECO:0000256" key="1">
    <source>
        <dbReference type="ARBA" id="ARBA00023002"/>
    </source>
</evidence>
<keyword evidence="5" id="KW-1185">Reference proteome</keyword>
<evidence type="ECO:0000313" key="4">
    <source>
        <dbReference type="EMBL" id="NDL63698.1"/>
    </source>
</evidence>
<proteinExistence type="predicted"/>